<feature type="compositionally biased region" description="Low complexity" evidence="1">
    <location>
        <begin position="565"/>
        <end position="575"/>
    </location>
</feature>
<dbReference type="InterPro" id="IPR025403">
    <property type="entry name" value="TgpA-like_C"/>
</dbReference>
<reference evidence="4" key="1">
    <citation type="submission" date="2021-01" db="EMBL/GenBank/DDBJ databases">
        <title>Whole genome shotgun sequence of Actinoplanes rishiriensis NBRC 108556.</title>
        <authorList>
            <person name="Komaki H."/>
            <person name="Tamura T."/>
        </authorList>
    </citation>
    <scope>NUCLEOTIDE SEQUENCE</scope>
    <source>
        <strain evidence="4">NBRC 108556</strain>
    </source>
</reference>
<feature type="transmembrane region" description="Helical" evidence="2">
    <location>
        <begin position="29"/>
        <end position="49"/>
    </location>
</feature>
<dbReference type="Pfam" id="PF11992">
    <property type="entry name" value="TgpA_N"/>
    <property type="match status" value="1"/>
</dbReference>
<dbReference type="InterPro" id="IPR038765">
    <property type="entry name" value="Papain-like_cys_pep_sf"/>
</dbReference>
<name>A0A919JXV5_9ACTN</name>
<dbReference type="PANTHER" id="PTHR42736">
    <property type="entry name" value="PROTEIN-GLUTAMINE GAMMA-GLUTAMYLTRANSFERASE"/>
    <property type="match status" value="1"/>
</dbReference>
<evidence type="ECO:0000313" key="5">
    <source>
        <dbReference type="Proteomes" id="UP000636960"/>
    </source>
</evidence>
<dbReference type="AlphaFoldDB" id="A0A919JXV5"/>
<keyword evidence="2" id="KW-0472">Membrane</keyword>
<evidence type="ECO:0000256" key="2">
    <source>
        <dbReference type="SAM" id="Phobius"/>
    </source>
</evidence>
<dbReference type="Gene3D" id="3.10.620.30">
    <property type="match status" value="1"/>
</dbReference>
<keyword evidence="2" id="KW-0812">Transmembrane</keyword>
<dbReference type="SUPFAM" id="SSF54001">
    <property type="entry name" value="Cysteine proteinases"/>
    <property type="match status" value="1"/>
</dbReference>
<feature type="transmembrane region" description="Helical" evidence="2">
    <location>
        <begin position="115"/>
        <end position="135"/>
    </location>
</feature>
<keyword evidence="2" id="KW-1133">Transmembrane helix</keyword>
<dbReference type="SMART" id="SM00460">
    <property type="entry name" value="TGc"/>
    <property type="match status" value="1"/>
</dbReference>
<dbReference type="RefSeq" id="WP_203783194.1">
    <property type="nucleotide sequence ID" value="NZ_BOMV01000051.1"/>
</dbReference>
<dbReference type="InterPro" id="IPR052901">
    <property type="entry name" value="Bact_TGase-like"/>
</dbReference>
<evidence type="ECO:0000256" key="1">
    <source>
        <dbReference type="SAM" id="MobiDB-lite"/>
    </source>
</evidence>
<evidence type="ECO:0000313" key="4">
    <source>
        <dbReference type="EMBL" id="GIE96870.1"/>
    </source>
</evidence>
<dbReference type="InterPro" id="IPR021878">
    <property type="entry name" value="TgpA_N"/>
</dbReference>
<dbReference type="Proteomes" id="UP000636960">
    <property type="component" value="Unassembled WGS sequence"/>
</dbReference>
<dbReference type="PANTHER" id="PTHR42736:SF1">
    <property type="entry name" value="PROTEIN-GLUTAMINE GAMMA-GLUTAMYLTRANSFERASE"/>
    <property type="match status" value="1"/>
</dbReference>
<protein>
    <submittedName>
        <fullName evidence="4">Transglutaminase</fullName>
    </submittedName>
</protein>
<feature type="domain" description="Transglutaminase-like" evidence="3">
    <location>
        <begin position="474"/>
        <end position="543"/>
    </location>
</feature>
<accession>A0A919JXV5</accession>
<feature type="transmembrane region" description="Helical" evidence="2">
    <location>
        <begin position="142"/>
        <end position="160"/>
    </location>
</feature>
<feature type="transmembrane region" description="Helical" evidence="2">
    <location>
        <begin position="216"/>
        <end position="239"/>
    </location>
</feature>
<dbReference type="Pfam" id="PF01841">
    <property type="entry name" value="Transglut_core"/>
    <property type="match status" value="1"/>
</dbReference>
<feature type="transmembrane region" description="Helical" evidence="2">
    <location>
        <begin position="166"/>
        <end position="184"/>
    </location>
</feature>
<sequence length="816" mass="86809">MTGRRRLGVIAAVATLLAAAPITSIFDSWTWLVQCILSVGLISGAALLTRTLRFPVWAQAVSMVMVLLLTLTWMFPSGHEILIPQPATFGHFADLFAQAGQDTRSYGVPVPDRDGLLFITVLGVSSVAIAVDLLTVVMRKPALAGLPMLAIYSVPVAVYVDSVPVLPFIIGAIGFLWLLVSDNVDRVRRFGRRFTGDGRDVDVWEPSPLAAAGRRLGAVGVAAAVLLPLLVPTITGGLLSQLTQSGGGVGPGGGGSGGGKINLFASLKGNLEQNETVNLLRVTTNEQQPFYLRFGIADQLTNQGFGSRPTVGNRVSQGLPDPRRSTVGGDFTPYRATVEVSDELRQGLLPIYSNTIQVGDLGGGWSYDQVQQVIFSNRQNTKGRTYGFDYLRASYTAAELRTAEPLPKADPLRTGYTNTPRDAVVDARVAALIEGKTTEYDKVRAIYDYFSVKNGFGYSLSTEPAAGASDIAAFLQTKRGYCQQYAAALAWMVRGAGIPARVAFGFTRGTADGGSWIITNRNAHAWTEVYFAGFGWIPFDATPASAVVGSSRSNWAPDIDQPEPSASASSDGAAAPGQDPSAEAAGPNRADRELAEQGGAGSFDAGTPVTSTTGLWVSAGVALLIALLLVPALRRILLRRHRHAATVPKAPKVTAATGAGPGLDIVVTAEAVKARADAHAAWDELLDTMIDYRIPVDPTETPRVTAQRLIKDAILADEPATAATLLGTAEERARYARQPLVGGELTVALGRVRKGLSHAATRRTRLTAALFPPSVLLRWRQAISDASTNAVTRAGRFRDSMSRFSPRRLLPGRSRG</sequence>
<evidence type="ECO:0000259" key="3">
    <source>
        <dbReference type="SMART" id="SM00460"/>
    </source>
</evidence>
<dbReference type="InterPro" id="IPR002931">
    <property type="entry name" value="Transglutaminase-like"/>
</dbReference>
<dbReference type="Pfam" id="PF13559">
    <property type="entry name" value="DUF4129"/>
    <property type="match status" value="1"/>
</dbReference>
<feature type="transmembrane region" description="Helical" evidence="2">
    <location>
        <begin position="56"/>
        <end position="75"/>
    </location>
</feature>
<organism evidence="4 5">
    <name type="scientific">Paractinoplanes rishiriensis</name>
    <dbReference type="NCBI Taxonomy" id="1050105"/>
    <lineage>
        <taxon>Bacteria</taxon>
        <taxon>Bacillati</taxon>
        <taxon>Actinomycetota</taxon>
        <taxon>Actinomycetes</taxon>
        <taxon>Micromonosporales</taxon>
        <taxon>Micromonosporaceae</taxon>
        <taxon>Paractinoplanes</taxon>
    </lineage>
</organism>
<dbReference type="EMBL" id="BOMV01000051">
    <property type="protein sequence ID" value="GIE96870.1"/>
    <property type="molecule type" value="Genomic_DNA"/>
</dbReference>
<gene>
    <name evidence="4" type="ORF">Ari01nite_43350</name>
</gene>
<feature type="region of interest" description="Disordered" evidence="1">
    <location>
        <begin position="551"/>
        <end position="593"/>
    </location>
</feature>
<comment type="caution">
    <text evidence="4">The sequence shown here is derived from an EMBL/GenBank/DDBJ whole genome shotgun (WGS) entry which is preliminary data.</text>
</comment>
<proteinExistence type="predicted"/>
<feature type="transmembrane region" description="Helical" evidence="2">
    <location>
        <begin position="615"/>
        <end position="633"/>
    </location>
</feature>
<feature type="region of interest" description="Disordered" evidence="1">
    <location>
        <begin position="307"/>
        <end position="330"/>
    </location>
</feature>
<keyword evidence="5" id="KW-1185">Reference proteome</keyword>